<feature type="compositionally biased region" description="Polar residues" evidence="1">
    <location>
        <begin position="101"/>
        <end position="112"/>
    </location>
</feature>
<evidence type="ECO:0000313" key="2">
    <source>
        <dbReference type="EMBL" id="KAJ7737981.1"/>
    </source>
</evidence>
<name>A0AAD7I9B6_9AGAR</name>
<organism evidence="2 3">
    <name type="scientific">Mycena metata</name>
    <dbReference type="NCBI Taxonomy" id="1033252"/>
    <lineage>
        <taxon>Eukaryota</taxon>
        <taxon>Fungi</taxon>
        <taxon>Dikarya</taxon>
        <taxon>Basidiomycota</taxon>
        <taxon>Agaricomycotina</taxon>
        <taxon>Agaricomycetes</taxon>
        <taxon>Agaricomycetidae</taxon>
        <taxon>Agaricales</taxon>
        <taxon>Marasmiineae</taxon>
        <taxon>Mycenaceae</taxon>
        <taxon>Mycena</taxon>
    </lineage>
</organism>
<dbReference type="EMBL" id="JARKIB010000114">
    <property type="protein sequence ID" value="KAJ7737981.1"/>
    <property type="molecule type" value="Genomic_DNA"/>
</dbReference>
<accession>A0AAD7I9B6</accession>
<dbReference type="Proteomes" id="UP001215598">
    <property type="component" value="Unassembled WGS sequence"/>
</dbReference>
<keyword evidence="3" id="KW-1185">Reference proteome</keyword>
<comment type="caution">
    <text evidence="2">The sequence shown here is derived from an EMBL/GenBank/DDBJ whole genome shotgun (WGS) entry which is preliminary data.</text>
</comment>
<protein>
    <submittedName>
        <fullName evidence="2">Uncharacterized protein</fullName>
    </submittedName>
</protein>
<feature type="region of interest" description="Disordered" evidence="1">
    <location>
        <begin position="57"/>
        <end position="127"/>
    </location>
</feature>
<evidence type="ECO:0000256" key="1">
    <source>
        <dbReference type="SAM" id="MobiDB-lite"/>
    </source>
</evidence>
<proteinExistence type="predicted"/>
<sequence>MLVRQMGLRASKRGLNALKGVSKAHGTTADVPETFVSSPESLPLWDCIARGWASWPESALAPSVPGPRHRGVRGADDVAGLELKPKPEPGLLSPTRPDPNQGPSRAQGRAQNSSGPPTLGLSPGPPT</sequence>
<reference evidence="2" key="1">
    <citation type="submission" date="2023-03" db="EMBL/GenBank/DDBJ databases">
        <title>Massive genome expansion in bonnet fungi (Mycena s.s.) driven by repeated elements and novel gene families across ecological guilds.</title>
        <authorList>
            <consortium name="Lawrence Berkeley National Laboratory"/>
            <person name="Harder C.B."/>
            <person name="Miyauchi S."/>
            <person name="Viragh M."/>
            <person name="Kuo A."/>
            <person name="Thoen E."/>
            <person name="Andreopoulos B."/>
            <person name="Lu D."/>
            <person name="Skrede I."/>
            <person name="Drula E."/>
            <person name="Henrissat B."/>
            <person name="Morin E."/>
            <person name="Kohler A."/>
            <person name="Barry K."/>
            <person name="LaButti K."/>
            <person name="Morin E."/>
            <person name="Salamov A."/>
            <person name="Lipzen A."/>
            <person name="Mereny Z."/>
            <person name="Hegedus B."/>
            <person name="Baldrian P."/>
            <person name="Stursova M."/>
            <person name="Weitz H."/>
            <person name="Taylor A."/>
            <person name="Grigoriev I.V."/>
            <person name="Nagy L.G."/>
            <person name="Martin F."/>
            <person name="Kauserud H."/>
        </authorList>
    </citation>
    <scope>NUCLEOTIDE SEQUENCE</scope>
    <source>
        <strain evidence="2">CBHHK182m</strain>
    </source>
</reference>
<dbReference type="AlphaFoldDB" id="A0AAD7I9B6"/>
<feature type="compositionally biased region" description="Low complexity" evidence="1">
    <location>
        <begin position="113"/>
        <end position="127"/>
    </location>
</feature>
<evidence type="ECO:0000313" key="3">
    <source>
        <dbReference type="Proteomes" id="UP001215598"/>
    </source>
</evidence>
<gene>
    <name evidence="2" type="ORF">B0H16DRAFT_1466008</name>
</gene>